<feature type="compositionally biased region" description="Low complexity" evidence="1">
    <location>
        <begin position="22"/>
        <end position="40"/>
    </location>
</feature>
<name>F9WPB4_TRYVY</name>
<dbReference type="AlphaFoldDB" id="F9WPB4"/>
<evidence type="ECO:0000313" key="2">
    <source>
        <dbReference type="EMBL" id="CCD19390.1"/>
    </source>
</evidence>
<evidence type="ECO:0000313" key="3">
    <source>
        <dbReference type="Proteomes" id="UP000009027"/>
    </source>
</evidence>
<feature type="region of interest" description="Disordered" evidence="1">
    <location>
        <begin position="1"/>
        <end position="62"/>
    </location>
</feature>
<dbReference type="VEuPathDB" id="TriTrypDB:TvY486_0020930"/>
<feature type="compositionally biased region" description="Low complexity" evidence="1">
    <location>
        <begin position="138"/>
        <end position="150"/>
    </location>
</feature>
<keyword evidence="3" id="KW-1185">Reference proteome</keyword>
<organism evidence="2 3">
    <name type="scientific">Trypanosoma vivax (strain Y486)</name>
    <dbReference type="NCBI Taxonomy" id="1055687"/>
    <lineage>
        <taxon>Eukaryota</taxon>
        <taxon>Discoba</taxon>
        <taxon>Euglenozoa</taxon>
        <taxon>Kinetoplastea</taxon>
        <taxon>Metakinetoplastina</taxon>
        <taxon>Trypanosomatida</taxon>
        <taxon>Trypanosomatidae</taxon>
        <taxon>Trypanosoma</taxon>
        <taxon>Duttonella</taxon>
    </lineage>
</organism>
<dbReference type="EMBL" id="CAEX01003323">
    <property type="protein sequence ID" value="CCD19390.1"/>
    <property type="molecule type" value="Genomic_DNA"/>
</dbReference>
<protein>
    <submittedName>
        <fullName evidence="2">Uncharacterized protein</fullName>
    </submittedName>
</protein>
<gene>
    <name evidence="2" type="ORF">TvY486_0020930</name>
</gene>
<dbReference type="Proteomes" id="UP000009027">
    <property type="component" value="Unassembled WGS sequence"/>
</dbReference>
<reference evidence="2 3" key="1">
    <citation type="journal article" date="2012" name="Proc. Natl. Acad. Sci. U.S.A.">
        <title>Antigenic diversity is generated by distinct evolutionary mechanisms in African trypanosome species.</title>
        <authorList>
            <person name="Jackson A.P."/>
            <person name="Berry A."/>
            <person name="Aslett M."/>
            <person name="Allison H.C."/>
            <person name="Burton P."/>
            <person name="Vavrova-Anderson J."/>
            <person name="Brown R."/>
            <person name="Browne H."/>
            <person name="Corton N."/>
            <person name="Hauser H."/>
            <person name="Gamble J."/>
            <person name="Gilderthorp R."/>
            <person name="Marcello L."/>
            <person name="McQuillan J."/>
            <person name="Otto T.D."/>
            <person name="Quail M.A."/>
            <person name="Sanders M.J."/>
            <person name="van Tonder A."/>
            <person name="Ginger M.L."/>
            <person name="Field M.C."/>
            <person name="Barry J.D."/>
            <person name="Hertz-Fowler C."/>
            <person name="Berriman M."/>
        </authorList>
    </citation>
    <scope>NUCLEOTIDE SEQUENCE</scope>
    <source>
        <strain evidence="2 3">Y486</strain>
    </source>
</reference>
<sequence length="207" mass="21929">MARARGAGNSAPLAPPEAKGHGAAPATQTAGGAAPIAQTAEKGGAPAPLIRAKKTKRTPARPPGPYLLLALWPFTSCSFRFSFIARTGKMGFSKFSPGAPRRPKRVNADRDTKRGAQNGRRTAPPTKARSPFWGFHESSSPPARSGAPRTSPRKKNENRARLWLPPWGGKAPRKTRPKNRCANLSPTSGGGAKAIGSICPNRRTGRL</sequence>
<proteinExistence type="predicted"/>
<feature type="region of interest" description="Disordered" evidence="1">
    <location>
        <begin position="91"/>
        <end position="207"/>
    </location>
</feature>
<evidence type="ECO:0000256" key="1">
    <source>
        <dbReference type="SAM" id="MobiDB-lite"/>
    </source>
</evidence>
<accession>F9WPB4</accession>